<dbReference type="SUPFAM" id="SSF51161">
    <property type="entry name" value="Trimeric LpxA-like enzymes"/>
    <property type="match status" value="1"/>
</dbReference>
<comment type="pathway">
    <text evidence="7">Bacterial outer membrane biogenesis; LPS lipid A biosynthesis.</text>
</comment>
<dbReference type="OrthoDB" id="9784739at2"/>
<comment type="caution">
    <text evidence="10">The sequence shown here is derived from an EMBL/GenBank/DDBJ whole genome shotgun (WGS) entry which is preliminary data.</text>
</comment>
<proteinExistence type="inferred from homology"/>
<dbReference type="Pfam" id="PF04613">
    <property type="entry name" value="LpxD"/>
    <property type="match status" value="1"/>
</dbReference>
<evidence type="ECO:0000313" key="10">
    <source>
        <dbReference type="EMBL" id="PWV63514.1"/>
    </source>
</evidence>
<comment type="similarity">
    <text evidence="7">Belongs to the transferase hexapeptide repeat family. LpxD subfamily.</text>
</comment>
<reference evidence="10 11" key="1">
    <citation type="submission" date="2018-05" db="EMBL/GenBank/DDBJ databases">
        <title>Genomic Encyclopedia of Type Strains, Phase IV (KMG-IV): sequencing the most valuable type-strain genomes for metagenomic binning, comparative biology and taxonomic classification.</title>
        <authorList>
            <person name="Goeker M."/>
        </authorList>
    </citation>
    <scope>NUCLEOTIDE SEQUENCE [LARGE SCALE GENOMIC DNA]</scope>
    <source>
        <strain evidence="10 11">DSM 23606</strain>
    </source>
</reference>
<accession>A0A317MYB7</accession>
<comment type="catalytic activity">
    <reaction evidence="7">
        <text>a UDP-3-O-[(3R)-3-hydroxyacyl]-alpha-D-glucosamine + a (3R)-hydroxyacyl-[ACP] = a UDP-2-N,3-O-bis[(3R)-3-hydroxyacyl]-alpha-D-glucosamine + holo-[ACP] + H(+)</text>
        <dbReference type="Rhea" id="RHEA:53836"/>
        <dbReference type="Rhea" id="RHEA-COMP:9685"/>
        <dbReference type="Rhea" id="RHEA-COMP:9945"/>
        <dbReference type="ChEBI" id="CHEBI:15378"/>
        <dbReference type="ChEBI" id="CHEBI:64479"/>
        <dbReference type="ChEBI" id="CHEBI:78827"/>
        <dbReference type="ChEBI" id="CHEBI:137740"/>
        <dbReference type="ChEBI" id="CHEBI:137748"/>
        <dbReference type="EC" id="2.3.1.191"/>
    </reaction>
</comment>
<dbReference type="InterPro" id="IPR007691">
    <property type="entry name" value="LpxD"/>
</dbReference>
<organism evidence="10 11">
    <name type="scientific">Plasticicumulans acidivorans</name>
    <dbReference type="NCBI Taxonomy" id="886464"/>
    <lineage>
        <taxon>Bacteria</taxon>
        <taxon>Pseudomonadati</taxon>
        <taxon>Pseudomonadota</taxon>
        <taxon>Gammaproteobacteria</taxon>
        <taxon>Candidatus Competibacteraceae</taxon>
        <taxon>Plasticicumulans</taxon>
    </lineage>
</organism>
<keyword evidence="4 7" id="KW-0677">Repeat</keyword>
<keyword evidence="1 7" id="KW-0444">Lipid biosynthesis</keyword>
<evidence type="ECO:0000256" key="4">
    <source>
        <dbReference type="ARBA" id="ARBA00022737"/>
    </source>
</evidence>
<dbReference type="NCBIfam" id="NF002060">
    <property type="entry name" value="PRK00892.1"/>
    <property type="match status" value="1"/>
</dbReference>
<dbReference type="Gene3D" id="3.40.1390.10">
    <property type="entry name" value="MurE/MurF, N-terminal domain"/>
    <property type="match status" value="1"/>
</dbReference>
<dbReference type="PANTHER" id="PTHR43378">
    <property type="entry name" value="UDP-3-O-ACYLGLUCOSAMINE N-ACYLTRANSFERASE"/>
    <property type="match status" value="1"/>
</dbReference>
<evidence type="ECO:0000256" key="1">
    <source>
        <dbReference type="ARBA" id="ARBA00022516"/>
    </source>
</evidence>
<evidence type="ECO:0000256" key="5">
    <source>
        <dbReference type="ARBA" id="ARBA00023098"/>
    </source>
</evidence>
<dbReference type="InterPro" id="IPR056729">
    <property type="entry name" value="GMPPB_C"/>
</dbReference>
<keyword evidence="11" id="KW-1185">Reference proteome</keyword>
<keyword evidence="5 7" id="KW-0443">Lipid metabolism</keyword>
<dbReference type="GO" id="GO:0103118">
    <property type="term" value="F:UDP-3-O-[(3R)-3-hydroxyacyl]-glucosamine N-acyltransferase activity"/>
    <property type="evidence" value="ECO:0007669"/>
    <property type="project" value="UniProtKB-EC"/>
</dbReference>
<dbReference type="Pfam" id="PF25087">
    <property type="entry name" value="GMPPB_C"/>
    <property type="match status" value="1"/>
</dbReference>
<keyword evidence="3 7" id="KW-0808">Transferase</keyword>
<keyword evidence="6 7" id="KW-0012">Acyltransferase</keyword>
<feature type="domain" description="UDP-3-O-[3-hydroxymyristoyl] glucosamine N-acyltransferase non-repeat region" evidence="8">
    <location>
        <begin position="23"/>
        <end position="88"/>
    </location>
</feature>
<evidence type="ECO:0000256" key="2">
    <source>
        <dbReference type="ARBA" id="ARBA00022556"/>
    </source>
</evidence>
<evidence type="ECO:0000259" key="8">
    <source>
        <dbReference type="Pfam" id="PF04613"/>
    </source>
</evidence>
<dbReference type="PANTHER" id="PTHR43378:SF2">
    <property type="entry name" value="UDP-3-O-ACYLGLUCOSAMINE N-ACYLTRANSFERASE 1, MITOCHONDRIAL-RELATED"/>
    <property type="match status" value="1"/>
</dbReference>
<dbReference type="InterPro" id="IPR018357">
    <property type="entry name" value="Hexapep_transf_CS"/>
</dbReference>
<comment type="function">
    <text evidence="7">Catalyzes the N-acylation of UDP-3-O-acylglucosamine using 3-hydroxyacyl-ACP as the acyl donor. Is involved in the biosynthesis of lipid A, a phosphorylated glycolipid that anchors the lipopolysaccharide to the outer membrane of the cell.</text>
</comment>
<keyword evidence="2 7" id="KW-0441">Lipid A biosynthesis</keyword>
<evidence type="ECO:0000256" key="3">
    <source>
        <dbReference type="ARBA" id="ARBA00022679"/>
    </source>
</evidence>
<comment type="subunit">
    <text evidence="7">Homotrimer.</text>
</comment>
<dbReference type="Gene3D" id="2.160.10.10">
    <property type="entry name" value="Hexapeptide repeat proteins"/>
    <property type="match status" value="1"/>
</dbReference>
<dbReference type="AlphaFoldDB" id="A0A317MYB7"/>
<dbReference type="PROSITE" id="PS00101">
    <property type="entry name" value="HEXAPEP_TRANSFERASES"/>
    <property type="match status" value="1"/>
</dbReference>
<evidence type="ECO:0000256" key="6">
    <source>
        <dbReference type="ARBA" id="ARBA00023315"/>
    </source>
</evidence>
<dbReference type="GO" id="GO:0016410">
    <property type="term" value="F:N-acyltransferase activity"/>
    <property type="evidence" value="ECO:0007669"/>
    <property type="project" value="InterPro"/>
</dbReference>
<dbReference type="NCBIfam" id="TIGR01853">
    <property type="entry name" value="lipid_A_lpxD"/>
    <property type="match status" value="1"/>
</dbReference>
<feature type="domain" description="Mannose-1-phosphate guanyltransferase C-terminal" evidence="9">
    <location>
        <begin position="123"/>
        <end position="216"/>
    </location>
</feature>
<evidence type="ECO:0000256" key="7">
    <source>
        <dbReference type="HAMAP-Rule" id="MF_00523"/>
    </source>
</evidence>
<dbReference type="Proteomes" id="UP000246569">
    <property type="component" value="Unassembled WGS sequence"/>
</dbReference>
<dbReference type="EMBL" id="QGTJ01000003">
    <property type="protein sequence ID" value="PWV63514.1"/>
    <property type="molecule type" value="Genomic_DNA"/>
</dbReference>
<dbReference type="GO" id="GO:0016020">
    <property type="term" value="C:membrane"/>
    <property type="evidence" value="ECO:0007669"/>
    <property type="project" value="GOC"/>
</dbReference>
<dbReference type="GO" id="GO:0009245">
    <property type="term" value="P:lipid A biosynthetic process"/>
    <property type="evidence" value="ECO:0007669"/>
    <property type="project" value="UniProtKB-UniRule"/>
</dbReference>
<dbReference type="Gene3D" id="1.20.5.170">
    <property type="match status" value="1"/>
</dbReference>
<dbReference type="HAMAP" id="MF_00523">
    <property type="entry name" value="LpxD"/>
    <property type="match status" value="1"/>
</dbReference>
<sequence length="343" mass="35317">MSFTLAELAQATGAQLHGDPGLVLDGVGTLSGAGPQQISFLSNSHYRHQLGETRAGAVILSADDVAACPVACLIARNPHLAYAKVAALYEPRPARRQGVHPRACVDPAAEVHASAWIGPLAVIEAGAQIGAGADIGPGCVVGERSSIGEDTRLVANVTVMHDCVIGRRVLVQPGAVIGADGFGFANDAGAWVKIAQLGRVVIGDDVEIGANTAVDRGALEDTVIEDGVKLDNLIQIAHNVHIGAHSAMAGCVGIAGSSTVGRYCTLGGGVGLAGHLSLGDNVHVTGMSLVTKSLPEPGVYSSGLAVEPSRIWNRISARLRRLDELFRRLSALEKRLGAAPDKT</sequence>
<protein>
    <recommendedName>
        <fullName evidence="7">UDP-3-O-acylglucosamine N-acyltransferase</fullName>
        <ecNumber evidence="7">2.3.1.191</ecNumber>
    </recommendedName>
</protein>
<dbReference type="UniPathway" id="UPA00973"/>
<dbReference type="InterPro" id="IPR011004">
    <property type="entry name" value="Trimer_LpxA-like_sf"/>
</dbReference>
<dbReference type="CDD" id="cd03352">
    <property type="entry name" value="LbH_LpxD"/>
    <property type="match status" value="1"/>
</dbReference>
<feature type="active site" description="Proton acceptor" evidence="7">
    <location>
        <position position="238"/>
    </location>
</feature>
<dbReference type="InterPro" id="IPR020573">
    <property type="entry name" value="UDP_GlcNAc_AcTrfase_non-rep"/>
</dbReference>
<gene>
    <name evidence="7" type="primary">lpxD</name>
    <name evidence="10" type="ORF">C7443_103445</name>
</gene>
<dbReference type="EC" id="2.3.1.191" evidence="7"/>
<name>A0A317MYB7_9GAMM</name>
<dbReference type="RefSeq" id="WP_110017988.1">
    <property type="nucleotide sequence ID" value="NZ_QGTJ01000003.1"/>
</dbReference>
<evidence type="ECO:0000313" key="11">
    <source>
        <dbReference type="Proteomes" id="UP000246569"/>
    </source>
</evidence>
<evidence type="ECO:0000259" key="9">
    <source>
        <dbReference type="Pfam" id="PF25087"/>
    </source>
</evidence>